<evidence type="ECO:0000259" key="7">
    <source>
        <dbReference type="Pfam" id="PF08281"/>
    </source>
</evidence>
<dbReference type="InterPro" id="IPR014284">
    <property type="entry name" value="RNA_pol_sigma-70_dom"/>
</dbReference>
<accession>A0ABP8P753</accession>
<gene>
    <name evidence="8" type="ORF">GCM10023191_001190</name>
</gene>
<dbReference type="EMBL" id="BAABHF010000006">
    <property type="protein sequence ID" value="GAA4481820.1"/>
    <property type="molecule type" value="Genomic_DNA"/>
</dbReference>
<keyword evidence="2" id="KW-0805">Transcription regulation</keyword>
<dbReference type="InterPro" id="IPR039425">
    <property type="entry name" value="RNA_pol_sigma-70-like"/>
</dbReference>
<evidence type="ECO:0000256" key="3">
    <source>
        <dbReference type="ARBA" id="ARBA00023082"/>
    </source>
</evidence>
<evidence type="ECO:0000256" key="1">
    <source>
        <dbReference type="ARBA" id="ARBA00010641"/>
    </source>
</evidence>
<dbReference type="InterPro" id="IPR013249">
    <property type="entry name" value="RNA_pol_sigma70_r4_t2"/>
</dbReference>
<comment type="similarity">
    <text evidence="1">Belongs to the sigma-70 factor family. ECF subfamily.</text>
</comment>
<evidence type="ECO:0000256" key="2">
    <source>
        <dbReference type="ARBA" id="ARBA00023015"/>
    </source>
</evidence>
<dbReference type="Gene3D" id="1.10.1740.10">
    <property type="match status" value="1"/>
</dbReference>
<keyword evidence="9" id="KW-1185">Reference proteome</keyword>
<reference evidence="9" key="1">
    <citation type="journal article" date="2019" name="Int. J. Syst. Evol. Microbiol.">
        <title>The Global Catalogue of Microorganisms (GCM) 10K type strain sequencing project: providing services to taxonomists for standard genome sequencing and annotation.</title>
        <authorList>
            <consortium name="The Broad Institute Genomics Platform"/>
            <consortium name="The Broad Institute Genome Sequencing Center for Infectious Disease"/>
            <person name="Wu L."/>
            <person name="Ma J."/>
        </authorList>
    </citation>
    <scope>NUCLEOTIDE SEQUENCE [LARGE SCALE GENOMIC DNA]</scope>
    <source>
        <strain evidence="9">JCM 17933</strain>
    </source>
</reference>
<feature type="domain" description="RNA polymerase sigma factor 70 region 4 type 2" evidence="7">
    <location>
        <begin position="145"/>
        <end position="195"/>
    </location>
</feature>
<feature type="compositionally biased region" description="Basic and acidic residues" evidence="5">
    <location>
        <begin position="1"/>
        <end position="14"/>
    </location>
</feature>
<dbReference type="Proteomes" id="UP001500503">
    <property type="component" value="Unassembled WGS sequence"/>
</dbReference>
<keyword evidence="4" id="KW-0804">Transcription</keyword>
<dbReference type="InterPro" id="IPR036388">
    <property type="entry name" value="WH-like_DNA-bd_sf"/>
</dbReference>
<dbReference type="SUPFAM" id="SSF88659">
    <property type="entry name" value="Sigma3 and sigma4 domains of RNA polymerase sigma factors"/>
    <property type="match status" value="1"/>
</dbReference>
<dbReference type="PANTHER" id="PTHR43133:SF66">
    <property type="entry name" value="ECF RNA POLYMERASE SIGMA FACTOR SIGK"/>
    <property type="match status" value="1"/>
</dbReference>
<dbReference type="Pfam" id="PF04542">
    <property type="entry name" value="Sigma70_r2"/>
    <property type="match status" value="1"/>
</dbReference>
<sequence length="206" mass="23031">MASMGHVHELDRTPRLSSGADTSPPVDLDRALEAAREGDEEAFRTLYRQIQPRLLRYLRTLVGQEAEDVASEAWLHIAKDIGSFSGDTDRFRAWTATIARHRALDHLRYLQRRPTENTPHGHLPERPAPENTENQALDTLSTQAALGLIACLPRDQAEIVVLRVVVGLDAKTVARIVGKRPGTVRTAAHRGLRRLERLLNDVGHPR</sequence>
<evidence type="ECO:0000259" key="6">
    <source>
        <dbReference type="Pfam" id="PF04542"/>
    </source>
</evidence>
<dbReference type="InterPro" id="IPR007627">
    <property type="entry name" value="RNA_pol_sigma70_r2"/>
</dbReference>
<dbReference type="InterPro" id="IPR013324">
    <property type="entry name" value="RNA_pol_sigma_r3/r4-like"/>
</dbReference>
<keyword evidence="3" id="KW-0731">Sigma factor</keyword>
<evidence type="ECO:0000313" key="8">
    <source>
        <dbReference type="EMBL" id="GAA4481820.1"/>
    </source>
</evidence>
<evidence type="ECO:0000256" key="5">
    <source>
        <dbReference type="SAM" id="MobiDB-lite"/>
    </source>
</evidence>
<name>A0ABP8P753_9ACTN</name>
<organism evidence="8 9">
    <name type="scientific">Actinoallomurus oryzae</name>
    <dbReference type="NCBI Taxonomy" id="502180"/>
    <lineage>
        <taxon>Bacteria</taxon>
        <taxon>Bacillati</taxon>
        <taxon>Actinomycetota</taxon>
        <taxon>Actinomycetes</taxon>
        <taxon>Streptosporangiales</taxon>
        <taxon>Thermomonosporaceae</taxon>
        <taxon>Actinoallomurus</taxon>
    </lineage>
</organism>
<evidence type="ECO:0000256" key="4">
    <source>
        <dbReference type="ARBA" id="ARBA00023163"/>
    </source>
</evidence>
<dbReference type="InterPro" id="IPR013325">
    <property type="entry name" value="RNA_pol_sigma_r2"/>
</dbReference>
<protein>
    <submittedName>
        <fullName evidence="8">RNA polymerase sigma factor</fullName>
    </submittedName>
</protein>
<proteinExistence type="inferred from homology"/>
<dbReference type="NCBIfam" id="TIGR02937">
    <property type="entry name" value="sigma70-ECF"/>
    <property type="match status" value="1"/>
</dbReference>
<dbReference type="Gene3D" id="1.10.10.10">
    <property type="entry name" value="Winged helix-like DNA-binding domain superfamily/Winged helix DNA-binding domain"/>
    <property type="match status" value="1"/>
</dbReference>
<comment type="caution">
    <text evidence="8">The sequence shown here is derived from an EMBL/GenBank/DDBJ whole genome shotgun (WGS) entry which is preliminary data.</text>
</comment>
<dbReference type="Pfam" id="PF08281">
    <property type="entry name" value="Sigma70_r4_2"/>
    <property type="match status" value="1"/>
</dbReference>
<feature type="region of interest" description="Disordered" evidence="5">
    <location>
        <begin position="1"/>
        <end position="26"/>
    </location>
</feature>
<dbReference type="SUPFAM" id="SSF88946">
    <property type="entry name" value="Sigma2 domain of RNA polymerase sigma factors"/>
    <property type="match status" value="1"/>
</dbReference>
<dbReference type="PANTHER" id="PTHR43133">
    <property type="entry name" value="RNA POLYMERASE ECF-TYPE SIGMA FACTO"/>
    <property type="match status" value="1"/>
</dbReference>
<evidence type="ECO:0000313" key="9">
    <source>
        <dbReference type="Proteomes" id="UP001500503"/>
    </source>
</evidence>
<feature type="domain" description="RNA polymerase sigma-70 region 2" evidence="6">
    <location>
        <begin position="46"/>
        <end position="112"/>
    </location>
</feature>